<keyword evidence="1 4" id="KW-0378">Hydrolase</keyword>
<protein>
    <submittedName>
        <fullName evidence="6">Predicted esterase of the alpha-beta hydrolase superfamily</fullName>
    </submittedName>
</protein>
<dbReference type="Pfam" id="PF01734">
    <property type="entry name" value="Patatin"/>
    <property type="match status" value="1"/>
</dbReference>
<comment type="caution">
    <text evidence="4">Lacks conserved residue(s) required for the propagation of feature annotation.</text>
</comment>
<keyword evidence="3 4" id="KW-0443">Lipid metabolism</keyword>
<feature type="active site" description="Nucleophile" evidence="4">
    <location>
        <position position="48"/>
    </location>
</feature>
<accession>A0A0B6WWU3</accession>
<dbReference type="InterPro" id="IPR016035">
    <property type="entry name" value="Acyl_Trfase/lysoPLipase"/>
</dbReference>
<dbReference type="GO" id="GO:0016787">
    <property type="term" value="F:hydrolase activity"/>
    <property type="evidence" value="ECO:0007669"/>
    <property type="project" value="UniProtKB-UniRule"/>
</dbReference>
<evidence type="ECO:0000256" key="2">
    <source>
        <dbReference type="ARBA" id="ARBA00022963"/>
    </source>
</evidence>
<feature type="active site" description="Proton acceptor" evidence="4">
    <location>
        <position position="162"/>
    </location>
</feature>
<name>A0A0B6WWU3_9BACT</name>
<dbReference type="PANTHER" id="PTHR14226">
    <property type="entry name" value="NEUROPATHY TARGET ESTERASE/SWISS CHEESE D.MELANOGASTER"/>
    <property type="match status" value="1"/>
</dbReference>
<keyword evidence="7" id="KW-1185">Reference proteome</keyword>
<gene>
    <name evidence="6" type="ORF">PYK22_01775</name>
</gene>
<dbReference type="GO" id="GO:0016042">
    <property type="term" value="P:lipid catabolic process"/>
    <property type="evidence" value="ECO:0007669"/>
    <property type="project" value="UniProtKB-UniRule"/>
</dbReference>
<proteinExistence type="predicted"/>
<dbReference type="AlphaFoldDB" id="A0A0B6WWU3"/>
<reference evidence="6 7" key="1">
    <citation type="submission" date="2013-12" db="EMBL/GenBank/DDBJ databases">
        <authorList>
            <person name="Stott M."/>
        </authorList>
    </citation>
    <scope>NUCLEOTIDE SEQUENCE [LARGE SCALE GENOMIC DNA]</scope>
    <source>
        <strain evidence="6 7">K22</strain>
    </source>
</reference>
<evidence type="ECO:0000313" key="7">
    <source>
        <dbReference type="Proteomes" id="UP000031518"/>
    </source>
</evidence>
<dbReference type="STRING" id="454194.PYK22_01775"/>
<feature type="domain" description="PNPLA" evidence="5">
    <location>
        <begin position="15"/>
        <end position="175"/>
    </location>
</feature>
<feature type="short sequence motif" description="DGA/G" evidence="4">
    <location>
        <begin position="162"/>
        <end position="164"/>
    </location>
</feature>
<evidence type="ECO:0000256" key="1">
    <source>
        <dbReference type="ARBA" id="ARBA00022801"/>
    </source>
</evidence>
<organism evidence="6 7">
    <name type="scientific">Pyrinomonas methylaliphatogenes</name>
    <dbReference type="NCBI Taxonomy" id="454194"/>
    <lineage>
        <taxon>Bacteria</taxon>
        <taxon>Pseudomonadati</taxon>
        <taxon>Acidobacteriota</taxon>
        <taxon>Blastocatellia</taxon>
        <taxon>Blastocatellales</taxon>
        <taxon>Pyrinomonadaceae</taxon>
        <taxon>Pyrinomonas</taxon>
    </lineage>
</organism>
<dbReference type="Gene3D" id="3.40.1090.10">
    <property type="entry name" value="Cytosolic phospholipase A2 catalytic domain"/>
    <property type="match status" value="1"/>
</dbReference>
<dbReference type="PANTHER" id="PTHR14226:SF76">
    <property type="entry name" value="NTE FAMILY PROTEIN RSSA"/>
    <property type="match status" value="1"/>
</dbReference>
<keyword evidence="2 4" id="KW-0442">Lipid degradation</keyword>
<dbReference type="RefSeq" id="WP_060635500.1">
    <property type="nucleotide sequence ID" value="NZ_CBXV010000006.1"/>
</dbReference>
<evidence type="ECO:0000256" key="3">
    <source>
        <dbReference type="ARBA" id="ARBA00023098"/>
    </source>
</evidence>
<evidence type="ECO:0000313" key="6">
    <source>
        <dbReference type="EMBL" id="CDM65768.1"/>
    </source>
</evidence>
<sequence length="291" mass="31116">MWRGSQKRSRPRVGVALSGGAARGIAHVGVLKVLVENKVPIDCLAGTSAGAIVAGAFAAGMSLEELEELGRRLRWRDIGRVAFSRLGIQSNERLEQMIRARFPVTRFERLRIPFAAVATDLQTGAPVVMRDEGDMAFAIRASCALPGWYVPVVDEKGRRLVDGGLVANVPVTIVRELGAEVVIAVDVNADGAKFLGAPQSAIGVIVQSIFCVQRIATAHQLAQADVVIKPAVGHIRWDEMGRADELIQAGEEAARAALDEIKRIVEPAKSHGSANGWLRWLRARAAAAVGG</sequence>
<dbReference type="EMBL" id="CBXV010000006">
    <property type="protein sequence ID" value="CDM65768.1"/>
    <property type="molecule type" value="Genomic_DNA"/>
</dbReference>
<evidence type="ECO:0000256" key="4">
    <source>
        <dbReference type="PROSITE-ProRule" id="PRU01161"/>
    </source>
</evidence>
<reference evidence="6 7" key="2">
    <citation type="submission" date="2015-01" db="EMBL/GenBank/DDBJ databases">
        <title>Complete genome sequence of Pyrinomonas methylaliphatogenes type strain K22T.</title>
        <authorList>
            <person name="Lee K.C.Y."/>
            <person name="Power J.F."/>
            <person name="Dunfield P.F."/>
            <person name="Morgan X.C."/>
            <person name="Huttenhower C."/>
            <person name="Stott M.B."/>
        </authorList>
    </citation>
    <scope>NUCLEOTIDE SEQUENCE [LARGE SCALE GENOMIC DNA]</scope>
    <source>
        <strain evidence="6 7">K22</strain>
    </source>
</reference>
<feature type="short sequence motif" description="GXSXG" evidence="4">
    <location>
        <begin position="46"/>
        <end position="50"/>
    </location>
</feature>
<evidence type="ECO:0000259" key="5">
    <source>
        <dbReference type="PROSITE" id="PS51635"/>
    </source>
</evidence>
<dbReference type="InterPro" id="IPR002641">
    <property type="entry name" value="PNPLA_dom"/>
</dbReference>
<dbReference type="CDD" id="cd07205">
    <property type="entry name" value="Pat_PNPLA6_PNPLA7_NTE1_like"/>
    <property type="match status" value="1"/>
</dbReference>
<dbReference type="Proteomes" id="UP000031518">
    <property type="component" value="Unassembled WGS sequence"/>
</dbReference>
<dbReference type="InterPro" id="IPR050301">
    <property type="entry name" value="NTE"/>
</dbReference>
<dbReference type="PROSITE" id="PS51635">
    <property type="entry name" value="PNPLA"/>
    <property type="match status" value="1"/>
</dbReference>
<dbReference type="SUPFAM" id="SSF52151">
    <property type="entry name" value="FabD/lysophospholipase-like"/>
    <property type="match status" value="1"/>
</dbReference>